<name>A0A1J1HQU7_9DIPT</name>
<dbReference type="Proteomes" id="UP000183832">
    <property type="component" value="Unassembled WGS sequence"/>
</dbReference>
<reference evidence="1 2" key="1">
    <citation type="submission" date="2015-04" db="EMBL/GenBank/DDBJ databases">
        <authorList>
            <person name="Syromyatnikov M.Y."/>
            <person name="Popov V.N."/>
        </authorList>
    </citation>
    <scope>NUCLEOTIDE SEQUENCE [LARGE SCALE GENOMIC DNA]</scope>
</reference>
<organism evidence="1 2">
    <name type="scientific">Clunio marinus</name>
    <dbReference type="NCBI Taxonomy" id="568069"/>
    <lineage>
        <taxon>Eukaryota</taxon>
        <taxon>Metazoa</taxon>
        <taxon>Ecdysozoa</taxon>
        <taxon>Arthropoda</taxon>
        <taxon>Hexapoda</taxon>
        <taxon>Insecta</taxon>
        <taxon>Pterygota</taxon>
        <taxon>Neoptera</taxon>
        <taxon>Endopterygota</taxon>
        <taxon>Diptera</taxon>
        <taxon>Nematocera</taxon>
        <taxon>Chironomoidea</taxon>
        <taxon>Chironomidae</taxon>
        <taxon>Clunio</taxon>
    </lineage>
</organism>
<gene>
    <name evidence="1" type="ORF">CLUMA_CG003645</name>
</gene>
<sequence>MKIWNFLLDILKSICENGGNEAFSLYNEITSAIPEQGKSKMFLEHGAVIQLLSSNCLSYETNQKRYDDGFNLLKY</sequence>
<dbReference type="AlphaFoldDB" id="A0A1J1HQU7"/>
<accession>A0A1J1HQU7</accession>
<keyword evidence="2" id="KW-1185">Reference proteome</keyword>
<dbReference type="EMBL" id="CVRI01000015">
    <property type="protein sequence ID" value="CRK89914.1"/>
    <property type="molecule type" value="Genomic_DNA"/>
</dbReference>
<evidence type="ECO:0000313" key="1">
    <source>
        <dbReference type="EMBL" id="CRK89914.1"/>
    </source>
</evidence>
<proteinExistence type="predicted"/>
<protein>
    <submittedName>
        <fullName evidence="1">CLUMA_CG003645, isoform A</fullName>
    </submittedName>
</protein>
<evidence type="ECO:0000313" key="2">
    <source>
        <dbReference type="Proteomes" id="UP000183832"/>
    </source>
</evidence>